<dbReference type="GO" id="GO:0005737">
    <property type="term" value="C:cytoplasm"/>
    <property type="evidence" value="ECO:0007669"/>
    <property type="project" value="TreeGrafter"/>
</dbReference>
<proteinExistence type="inferred from homology"/>
<dbReference type="PANTHER" id="PTHR10173">
    <property type="entry name" value="METHIONINE SULFOXIDE REDUCTASE"/>
    <property type="match status" value="1"/>
</dbReference>
<dbReference type="OrthoDB" id="9785497at2"/>
<dbReference type="EMBL" id="CP030840">
    <property type="protein sequence ID" value="AXC10440.1"/>
    <property type="molecule type" value="Genomic_DNA"/>
</dbReference>
<sequence length="201" mass="22004">MFDSGLNQEKQSRRMTRRVFLGAGGAALAGFTFLSMRRVPAVEASGAGKGTPGMVTIVNFSDDGKNLGKESVPKVVKTDAEWKQQLSGNAFNITRRADTEIAYTGSTWNEHGKGIFRCICCDTALFDSKTKFDSGTGWPSFWAPIAKENILEQVDGSFGMTRTEVKCRRCEAHLGHVFDDGPPPTGLRYCMNSASMRFVKA</sequence>
<dbReference type="EC" id="1.8.4.12" evidence="3"/>
<keyword evidence="4" id="KW-0479">Metal-binding</keyword>
<evidence type="ECO:0000256" key="7">
    <source>
        <dbReference type="ARBA" id="ARBA00048488"/>
    </source>
</evidence>
<organism evidence="9 10">
    <name type="scientific">Acidisarcina polymorpha</name>
    <dbReference type="NCBI Taxonomy" id="2211140"/>
    <lineage>
        <taxon>Bacteria</taxon>
        <taxon>Pseudomonadati</taxon>
        <taxon>Acidobacteriota</taxon>
        <taxon>Terriglobia</taxon>
        <taxon>Terriglobales</taxon>
        <taxon>Acidobacteriaceae</taxon>
        <taxon>Acidisarcina</taxon>
    </lineage>
</organism>
<evidence type="ECO:0000256" key="6">
    <source>
        <dbReference type="ARBA" id="ARBA00023002"/>
    </source>
</evidence>
<comment type="similarity">
    <text evidence="2">Belongs to the MsrB Met sulfoxide reductase family.</text>
</comment>
<feature type="domain" description="MsrB" evidence="8">
    <location>
        <begin position="79"/>
        <end position="201"/>
    </location>
</feature>
<dbReference type="PROSITE" id="PS51318">
    <property type="entry name" value="TAT"/>
    <property type="match status" value="1"/>
</dbReference>
<accession>A0A2Z5FUL7</accession>
<comment type="cofactor">
    <cofactor evidence="1">
        <name>Zn(2+)</name>
        <dbReference type="ChEBI" id="CHEBI:29105"/>
    </cofactor>
</comment>
<dbReference type="GO" id="GO:0046872">
    <property type="term" value="F:metal ion binding"/>
    <property type="evidence" value="ECO:0007669"/>
    <property type="project" value="UniProtKB-KW"/>
</dbReference>
<dbReference type="GO" id="GO:0030091">
    <property type="term" value="P:protein repair"/>
    <property type="evidence" value="ECO:0007669"/>
    <property type="project" value="InterPro"/>
</dbReference>
<dbReference type="SUPFAM" id="SSF51316">
    <property type="entry name" value="Mss4-like"/>
    <property type="match status" value="1"/>
</dbReference>
<evidence type="ECO:0000256" key="5">
    <source>
        <dbReference type="ARBA" id="ARBA00022833"/>
    </source>
</evidence>
<evidence type="ECO:0000256" key="2">
    <source>
        <dbReference type="ARBA" id="ARBA00007174"/>
    </source>
</evidence>
<dbReference type="InterPro" id="IPR028427">
    <property type="entry name" value="Met_Sox_Rdtase_MsrB"/>
</dbReference>
<dbReference type="InterPro" id="IPR006311">
    <property type="entry name" value="TAT_signal"/>
</dbReference>
<name>A0A2Z5FUL7_9BACT</name>
<dbReference type="FunFam" id="2.170.150.20:FF:000001">
    <property type="entry name" value="Peptide methionine sulfoxide reductase MsrB"/>
    <property type="match status" value="1"/>
</dbReference>
<evidence type="ECO:0000259" key="8">
    <source>
        <dbReference type="PROSITE" id="PS51790"/>
    </source>
</evidence>
<evidence type="ECO:0000256" key="1">
    <source>
        <dbReference type="ARBA" id="ARBA00001947"/>
    </source>
</evidence>
<keyword evidence="10" id="KW-1185">Reference proteome</keyword>
<dbReference type="PANTHER" id="PTHR10173:SF52">
    <property type="entry name" value="METHIONINE-R-SULFOXIDE REDUCTASE B1"/>
    <property type="match status" value="1"/>
</dbReference>
<gene>
    <name evidence="9" type="ORF">ACPOL_1089</name>
</gene>
<dbReference type="InterPro" id="IPR011057">
    <property type="entry name" value="Mss4-like_sf"/>
</dbReference>
<dbReference type="AlphaFoldDB" id="A0A2Z5FUL7"/>
<evidence type="ECO:0000313" key="10">
    <source>
        <dbReference type="Proteomes" id="UP000253606"/>
    </source>
</evidence>
<protein>
    <recommendedName>
        <fullName evidence="3">peptide-methionine (R)-S-oxide reductase</fullName>
        <ecNumber evidence="3">1.8.4.12</ecNumber>
    </recommendedName>
</protein>
<reference evidence="9 10" key="1">
    <citation type="journal article" date="2018" name="Front. Microbiol.">
        <title>Hydrolytic Capabilities as a Key to Environmental Success: Chitinolytic and Cellulolytic Acidobacteria From Acidic Sub-arctic Soils and Boreal Peatlands.</title>
        <authorList>
            <person name="Belova S.E."/>
            <person name="Ravin N.V."/>
            <person name="Pankratov T.A."/>
            <person name="Rakitin A.L."/>
            <person name="Ivanova A.A."/>
            <person name="Beletsky A.V."/>
            <person name="Mardanov A.V."/>
            <person name="Sinninghe Damste J.S."/>
            <person name="Dedysh S.N."/>
        </authorList>
    </citation>
    <scope>NUCLEOTIDE SEQUENCE [LARGE SCALE GENOMIC DNA]</scope>
    <source>
        <strain evidence="9 10">SBC82</strain>
    </source>
</reference>
<dbReference type="Proteomes" id="UP000253606">
    <property type="component" value="Chromosome"/>
</dbReference>
<dbReference type="InterPro" id="IPR002579">
    <property type="entry name" value="Met_Sox_Rdtase_MsrB_dom"/>
</dbReference>
<dbReference type="GO" id="GO:0033743">
    <property type="term" value="F:peptide-methionine (R)-S-oxide reductase activity"/>
    <property type="evidence" value="ECO:0007669"/>
    <property type="project" value="UniProtKB-EC"/>
</dbReference>
<evidence type="ECO:0000313" key="9">
    <source>
        <dbReference type="EMBL" id="AXC10440.1"/>
    </source>
</evidence>
<dbReference type="NCBIfam" id="TIGR00357">
    <property type="entry name" value="peptide-methionine (R)-S-oxide reductase MsrB"/>
    <property type="match status" value="1"/>
</dbReference>
<evidence type="ECO:0000256" key="3">
    <source>
        <dbReference type="ARBA" id="ARBA00012499"/>
    </source>
</evidence>
<dbReference type="KEGG" id="abas:ACPOL_1089"/>
<dbReference type="Gene3D" id="2.170.150.20">
    <property type="entry name" value="Peptide methionine sulfoxide reductase"/>
    <property type="match status" value="1"/>
</dbReference>
<keyword evidence="6" id="KW-0560">Oxidoreductase</keyword>
<dbReference type="RefSeq" id="WP_114206071.1">
    <property type="nucleotide sequence ID" value="NZ_CP030840.1"/>
</dbReference>
<evidence type="ECO:0000256" key="4">
    <source>
        <dbReference type="ARBA" id="ARBA00022723"/>
    </source>
</evidence>
<dbReference type="GO" id="GO:0006979">
    <property type="term" value="P:response to oxidative stress"/>
    <property type="evidence" value="ECO:0007669"/>
    <property type="project" value="InterPro"/>
</dbReference>
<comment type="catalytic activity">
    <reaction evidence="7">
        <text>L-methionyl-[protein] + [thioredoxin]-disulfide + H2O = L-methionyl-(R)-S-oxide-[protein] + [thioredoxin]-dithiol</text>
        <dbReference type="Rhea" id="RHEA:24164"/>
        <dbReference type="Rhea" id="RHEA-COMP:10698"/>
        <dbReference type="Rhea" id="RHEA-COMP:10700"/>
        <dbReference type="Rhea" id="RHEA-COMP:12313"/>
        <dbReference type="Rhea" id="RHEA-COMP:12314"/>
        <dbReference type="ChEBI" id="CHEBI:15377"/>
        <dbReference type="ChEBI" id="CHEBI:16044"/>
        <dbReference type="ChEBI" id="CHEBI:29950"/>
        <dbReference type="ChEBI" id="CHEBI:45764"/>
        <dbReference type="ChEBI" id="CHEBI:50058"/>
        <dbReference type="EC" id="1.8.4.12"/>
    </reaction>
</comment>
<dbReference type="Pfam" id="PF01641">
    <property type="entry name" value="SelR"/>
    <property type="match status" value="1"/>
</dbReference>
<keyword evidence="5" id="KW-0862">Zinc</keyword>
<dbReference type="PROSITE" id="PS51790">
    <property type="entry name" value="MSRB"/>
    <property type="match status" value="1"/>
</dbReference>